<evidence type="ECO:0000313" key="2">
    <source>
        <dbReference type="EMBL" id="CDS85321.1"/>
    </source>
</evidence>
<dbReference type="InterPro" id="IPR014986">
    <property type="entry name" value="XkdN-like"/>
</dbReference>
<accession>A0A069AZI3</accession>
<dbReference type="Gene3D" id="3.30.2220.30">
    <property type="match status" value="1"/>
</dbReference>
<dbReference type="EMBL" id="LK932383">
    <property type="protein sequence ID" value="CDS85321.1"/>
    <property type="molecule type" value="Genomic_DNA"/>
</dbReference>
<dbReference type="Proteomes" id="UP000189137">
    <property type="component" value="Unassembled WGS sequence"/>
</dbReference>
<evidence type="ECO:0000313" key="3">
    <source>
        <dbReference type="EMBL" id="CDT81550.1"/>
    </source>
</evidence>
<dbReference type="EMBL" id="LK933533">
    <property type="protein sequence ID" value="CDT81550.1"/>
    <property type="molecule type" value="Genomic_DNA"/>
</dbReference>
<dbReference type="RefSeq" id="WP_015984847.1">
    <property type="nucleotide sequence ID" value="NZ_AP031492.1"/>
</dbReference>
<dbReference type="AlphaFoldDB" id="A0A069AZI3"/>
<dbReference type="EMBL" id="LK932498">
    <property type="protein sequence ID" value="CDS84808.1"/>
    <property type="molecule type" value="Genomic_DNA"/>
</dbReference>
<organism evidence="3">
    <name type="scientific">Clostridioides difficile</name>
    <name type="common">Peptoclostridium difficile</name>
    <dbReference type="NCBI Taxonomy" id="1496"/>
    <lineage>
        <taxon>Bacteria</taxon>
        <taxon>Bacillati</taxon>
        <taxon>Bacillota</taxon>
        <taxon>Clostridia</taxon>
        <taxon>Peptostreptococcales</taxon>
        <taxon>Peptostreptococcaceae</taxon>
        <taxon>Clostridioides</taxon>
    </lineage>
</organism>
<sequence>MGDLNAFLSQNAIKVENRKYVASERFIGEDGKAIEWELKAIDSDRDRQLRKDSTIRVPVLNKKGKATGQYTSETDFNTYTLKLCVETVVFPDLHDAELQNSYGVMGAEELLTTMLTPGEYTDLSSEVGEVNGFDRTFEDKVEEAKN</sequence>
<dbReference type="EMBL" id="FUPS01000021">
    <property type="protein sequence ID" value="SJT25649.1"/>
    <property type="molecule type" value="Genomic_DNA"/>
</dbReference>
<dbReference type="InterPro" id="IPR038559">
    <property type="entry name" value="XkdN-like_sf"/>
</dbReference>
<dbReference type="PATRIC" id="fig|1496.1372.peg.1699"/>
<gene>
    <name evidence="4" type="primary">yqbN_2</name>
    <name evidence="3" type="ORF">BN1095_890011</name>
    <name evidence="1" type="ORF">BN1096_460009</name>
    <name evidence="2" type="ORF">BN1097_460009</name>
    <name evidence="4" type="ORF">SAMEA3375112_04098</name>
</gene>
<name>A0A069AZI3_CLODI</name>
<evidence type="ECO:0000313" key="5">
    <source>
        <dbReference type="Proteomes" id="UP000189137"/>
    </source>
</evidence>
<dbReference type="Pfam" id="PF08890">
    <property type="entry name" value="Phage_TAC_5"/>
    <property type="match status" value="1"/>
</dbReference>
<evidence type="ECO:0000313" key="4">
    <source>
        <dbReference type="EMBL" id="SJT25649.1"/>
    </source>
</evidence>
<proteinExistence type="predicted"/>
<reference evidence="4 5" key="2">
    <citation type="submission" date="2017-02" db="EMBL/GenBank/DDBJ databases">
        <authorList>
            <consortium name="Pathogen Informatics"/>
        </authorList>
    </citation>
    <scope>NUCLEOTIDE SEQUENCE [LARGE SCALE GENOMIC DNA]</scope>
    <source>
        <strain evidence="4 5">VRECD0157</strain>
    </source>
</reference>
<protein>
    <submittedName>
        <fullName evidence="4">Phage XkdN-like protein</fullName>
    </submittedName>
</protein>
<evidence type="ECO:0000313" key="1">
    <source>
        <dbReference type="EMBL" id="CDS84808.1"/>
    </source>
</evidence>
<reference evidence="3" key="1">
    <citation type="submission" date="2014-07" db="EMBL/GenBank/DDBJ databases">
        <authorList>
            <person name="Monot Marc"/>
        </authorList>
    </citation>
    <scope>NUCLEOTIDE SEQUENCE</scope>
    <source>
        <strain evidence="3">7032989</strain>
        <strain evidence="2">7032994</strain>
    </source>
</reference>